<feature type="region of interest" description="Disordered" evidence="1">
    <location>
        <begin position="1"/>
        <end position="22"/>
    </location>
</feature>
<sequence>MKETSKPAFASGEGLSEETEHKTKKVLEDYEKQIQHLKKEVESITKAFADWEKERNPS</sequence>
<dbReference type="Proteomes" id="UP000007174">
    <property type="component" value="Unassembled WGS sequence"/>
</dbReference>
<organism evidence="2 3">
    <name type="scientific">Colletotrichum higginsianum (strain IMI 349063)</name>
    <name type="common">Crucifer anthracnose fungus</name>
    <dbReference type="NCBI Taxonomy" id="759273"/>
    <lineage>
        <taxon>Eukaryota</taxon>
        <taxon>Fungi</taxon>
        <taxon>Dikarya</taxon>
        <taxon>Ascomycota</taxon>
        <taxon>Pezizomycotina</taxon>
        <taxon>Sordariomycetes</taxon>
        <taxon>Hypocreomycetidae</taxon>
        <taxon>Glomerellales</taxon>
        <taxon>Glomerellaceae</taxon>
        <taxon>Colletotrichum</taxon>
        <taxon>Colletotrichum destructivum species complex</taxon>
    </lineage>
</organism>
<evidence type="ECO:0000256" key="1">
    <source>
        <dbReference type="SAM" id="MobiDB-lite"/>
    </source>
</evidence>
<accession>H1W442</accession>
<dbReference type="STRING" id="759273.H1W442"/>
<dbReference type="Gene3D" id="1.20.5.3600">
    <property type="match status" value="1"/>
</dbReference>
<dbReference type="HOGENOM" id="CLU_2979001_0_0_1"/>
<gene>
    <name evidence="2" type="ORF">CH063_04098</name>
</gene>
<protein>
    <submittedName>
        <fullName evidence="2">Uncharacterized protein</fullName>
    </submittedName>
</protein>
<proteinExistence type="predicted"/>
<dbReference type="Pfam" id="PF18570">
    <property type="entry name" value="Nup54_57_C"/>
    <property type="match status" value="1"/>
</dbReference>
<name>H1W442_COLHI</name>
<reference evidence="3" key="1">
    <citation type="journal article" date="2012" name="Nat. Genet.">
        <title>Lifestyle transitions in plant pathogenic Colletotrichum fungi deciphered by genome and transcriptome analyses.</title>
        <authorList>
            <person name="O'Connell R.J."/>
            <person name="Thon M.R."/>
            <person name="Hacquard S."/>
            <person name="Amyotte S.G."/>
            <person name="Kleemann J."/>
            <person name="Torres M.F."/>
            <person name="Damm U."/>
            <person name="Buiate E.A."/>
            <person name="Epstein L."/>
            <person name="Alkan N."/>
            <person name="Altmueller J."/>
            <person name="Alvarado-Balderrama L."/>
            <person name="Bauser C.A."/>
            <person name="Becker C."/>
            <person name="Birren B.W."/>
            <person name="Chen Z."/>
            <person name="Choi J."/>
            <person name="Crouch J.A."/>
            <person name="Duvick J.P."/>
            <person name="Farman M.A."/>
            <person name="Gan P."/>
            <person name="Heiman D."/>
            <person name="Henrissat B."/>
            <person name="Howard R.J."/>
            <person name="Kabbage M."/>
            <person name="Koch C."/>
            <person name="Kracher B."/>
            <person name="Kubo Y."/>
            <person name="Law A.D."/>
            <person name="Lebrun M.-H."/>
            <person name="Lee Y.-H."/>
            <person name="Miyara I."/>
            <person name="Moore N."/>
            <person name="Neumann U."/>
            <person name="Nordstroem K."/>
            <person name="Panaccione D.G."/>
            <person name="Panstruga R."/>
            <person name="Place M."/>
            <person name="Proctor R.H."/>
            <person name="Prusky D."/>
            <person name="Rech G."/>
            <person name="Reinhardt R."/>
            <person name="Rollins J.A."/>
            <person name="Rounsley S."/>
            <person name="Schardl C.L."/>
            <person name="Schwartz D.C."/>
            <person name="Shenoy N."/>
            <person name="Shirasu K."/>
            <person name="Sikhakolli U.R."/>
            <person name="Stueber K."/>
            <person name="Sukno S.A."/>
            <person name="Sweigard J.A."/>
            <person name="Takano Y."/>
            <person name="Takahara H."/>
            <person name="Trail F."/>
            <person name="van der Does H.C."/>
            <person name="Voll L.M."/>
            <person name="Will I."/>
            <person name="Young S."/>
            <person name="Zeng Q."/>
            <person name="Zhang J."/>
            <person name="Zhou S."/>
            <person name="Dickman M.B."/>
            <person name="Schulze-Lefert P."/>
            <person name="Ver Loren van Themaat E."/>
            <person name="Ma L.-J."/>
            <person name="Vaillancourt L.J."/>
        </authorList>
    </citation>
    <scope>NUCLEOTIDE SEQUENCE [LARGE SCALE GENOMIC DNA]</scope>
    <source>
        <strain evidence="3">IMI 349063</strain>
    </source>
</reference>
<dbReference type="AlphaFoldDB" id="H1W442"/>
<dbReference type="VEuPathDB" id="FungiDB:CH63R_07065"/>
<evidence type="ECO:0000313" key="2">
    <source>
        <dbReference type="EMBL" id="CCF47255.1"/>
    </source>
</evidence>
<evidence type="ECO:0000313" key="3">
    <source>
        <dbReference type="Proteomes" id="UP000007174"/>
    </source>
</evidence>
<dbReference type="EMBL" id="CACQ02009523">
    <property type="protein sequence ID" value="CCF47255.1"/>
    <property type="molecule type" value="Genomic_DNA"/>
</dbReference>
<dbReference type="eggNOG" id="KOG3091">
    <property type="taxonomic scope" value="Eukaryota"/>
</dbReference>